<dbReference type="Pfam" id="PF07728">
    <property type="entry name" value="AAA_5"/>
    <property type="match status" value="1"/>
</dbReference>
<reference evidence="3" key="1">
    <citation type="journal article" date="2019" name="Int. J. Syst. Evol. Microbiol.">
        <title>The Global Catalogue of Microorganisms (GCM) 10K type strain sequencing project: providing services to taxonomists for standard genome sequencing and annotation.</title>
        <authorList>
            <consortium name="The Broad Institute Genomics Platform"/>
            <consortium name="The Broad Institute Genome Sequencing Center for Infectious Disease"/>
            <person name="Wu L."/>
            <person name="Ma J."/>
        </authorList>
    </citation>
    <scope>NUCLEOTIDE SEQUENCE [LARGE SCALE GENOMIC DNA]</scope>
    <source>
        <strain evidence="3">CECT 7956</strain>
    </source>
</reference>
<accession>A0ABV7YYK6</accession>
<proteinExistence type="predicted"/>
<dbReference type="InterPro" id="IPR011704">
    <property type="entry name" value="ATPase_dyneun-rel_AAA"/>
</dbReference>
<dbReference type="Proteomes" id="UP001595616">
    <property type="component" value="Unassembled WGS sequence"/>
</dbReference>
<name>A0ABV7YYK6_9BACT</name>
<dbReference type="Gene3D" id="3.40.50.300">
    <property type="entry name" value="P-loop containing nucleotide triphosphate hydrolases"/>
    <property type="match status" value="1"/>
</dbReference>
<evidence type="ECO:0000313" key="2">
    <source>
        <dbReference type="EMBL" id="MFC3811018.1"/>
    </source>
</evidence>
<dbReference type="RefSeq" id="WP_379837646.1">
    <property type="nucleotide sequence ID" value="NZ_JBHRYQ010000001.1"/>
</dbReference>
<sequence length="304" mass="34371">MALTEYWEGSQKYICDLELAQAFHMARVLGMPLLIEGEPGTGKTELPIQYAADQKLPIFVYPTGSKSNVEQFVARFDHVKYLRDSQVEILNAQRQAKGLENKLSTGGRSTESLPDYVVKGPAAQAYSVPNSVLLIDEIDKAPREFPNDLLYALSHRKLVMPESGEVIEISEENMPAIVITSNREQELPTAFKGRCVYHYIQFPDATLMRSIIEKHHPNTPERVIEVALDMFYQLRNLGLERAPTTRELLHWLKYMQTFGGAEAIEKIKNLDGLGVLIKTQTDIEKVKKALVESGKLIKTSNYFN</sequence>
<protein>
    <submittedName>
        <fullName evidence="2">AAA family ATPase</fullName>
    </submittedName>
</protein>
<gene>
    <name evidence="2" type="ORF">ACFOOI_10160</name>
</gene>
<dbReference type="EMBL" id="JBHRYQ010000001">
    <property type="protein sequence ID" value="MFC3811018.1"/>
    <property type="molecule type" value="Genomic_DNA"/>
</dbReference>
<dbReference type="SUPFAM" id="SSF52540">
    <property type="entry name" value="P-loop containing nucleoside triphosphate hydrolases"/>
    <property type="match status" value="1"/>
</dbReference>
<keyword evidence="3" id="KW-1185">Reference proteome</keyword>
<dbReference type="InterPro" id="IPR027417">
    <property type="entry name" value="P-loop_NTPase"/>
</dbReference>
<feature type="domain" description="ATPase dynein-related AAA" evidence="1">
    <location>
        <begin position="32"/>
        <end position="191"/>
    </location>
</feature>
<evidence type="ECO:0000259" key="1">
    <source>
        <dbReference type="Pfam" id="PF07728"/>
    </source>
</evidence>
<evidence type="ECO:0000313" key="3">
    <source>
        <dbReference type="Proteomes" id="UP001595616"/>
    </source>
</evidence>
<organism evidence="2 3">
    <name type="scientific">Lacihabitans lacunae</name>
    <dbReference type="NCBI Taxonomy" id="1028214"/>
    <lineage>
        <taxon>Bacteria</taxon>
        <taxon>Pseudomonadati</taxon>
        <taxon>Bacteroidota</taxon>
        <taxon>Cytophagia</taxon>
        <taxon>Cytophagales</taxon>
        <taxon>Leadbetterellaceae</taxon>
        <taxon>Lacihabitans</taxon>
    </lineage>
</organism>
<comment type="caution">
    <text evidence="2">The sequence shown here is derived from an EMBL/GenBank/DDBJ whole genome shotgun (WGS) entry which is preliminary data.</text>
</comment>